<comment type="similarity">
    <text evidence="1">Belongs to the transferase hexapeptide repeat family.</text>
</comment>
<name>A0A7J0CX90_STRMI</name>
<evidence type="ECO:0000313" key="2">
    <source>
        <dbReference type="EMBL" id="GFN06899.1"/>
    </source>
</evidence>
<dbReference type="SUPFAM" id="SSF51161">
    <property type="entry name" value="Trimeric LpxA-like enzymes"/>
    <property type="match status" value="1"/>
</dbReference>
<organism evidence="2 3">
    <name type="scientific">Streptomyces microflavus</name>
    <name type="common">Streptomyces lipmanii</name>
    <dbReference type="NCBI Taxonomy" id="1919"/>
    <lineage>
        <taxon>Bacteria</taxon>
        <taxon>Bacillati</taxon>
        <taxon>Actinomycetota</taxon>
        <taxon>Actinomycetes</taxon>
        <taxon>Kitasatosporales</taxon>
        <taxon>Streptomycetaceae</taxon>
        <taxon>Streptomyces</taxon>
    </lineage>
</organism>
<keyword evidence="1" id="KW-0808">Transferase</keyword>
<evidence type="ECO:0000256" key="1">
    <source>
        <dbReference type="RuleBase" id="RU367021"/>
    </source>
</evidence>
<dbReference type="PANTHER" id="PTHR43017">
    <property type="entry name" value="GALACTOSIDE O-ACETYLTRANSFERASE"/>
    <property type="match status" value="1"/>
</dbReference>
<evidence type="ECO:0000313" key="3">
    <source>
        <dbReference type="Proteomes" id="UP000498740"/>
    </source>
</evidence>
<reference evidence="2 3" key="1">
    <citation type="submission" date="2020-05" db="EMBL/GenBank/DDBJ databases">
        <title>Whole genome shotgun sequence of Streptomyces microflavus NBRC 13062.</title>
        <authorList>
            <person name="Komaki H."/>
            <person name="Tamura T."/>
        </authorList>
    </citation>
    <scope>NUCLEOTIDE SEQUENCE [LARGE SCALE GENOMIC DNA]</scope>
    <source>
        <strain evidence="2 3">NBRC 13062</strain>
    </source>
</reference>
<dbReference type="InterPro" id="IPR039369">
    <property type="entry name" value="LacA-like"/>
</dbReference>
<dbReference type="GO" id="GO:0008870">
    <property type="term" value="F:galactoside O-acetyltransferase activity"/>
    <property type="evidence" value="ECO:0007669"/>
    <property type="project" value="TreeGrafter"/>
</dbReference>
<dbReference type="Proteomes" id="UP000498740">
    <property type="component" value="Unassembled WGS sequence"/>
</dbReference>
<proteinExistence type="inferred from homology"/>
<dbReference type="AlphaFoldDB" id="A0A7J0CX90"/>
<keyword evidence="1" id="KW-0012">Acyltransferase</keyword>
<dbReference type="EC" id="2.3.1.-" evidence="1"/>
<dbReference type="EMBL" id="BLWD01000001">
    <property type="protein sequence ID" value="GFN06899.1"/>
    <property type="molecule type" value="Genomic_DNA"/>
</dbReference>
<sequence>MSIGENTVVGAGAVVTKDLPANVVAVGNPARVIRRIGEAEEEKPTAP</sequence>
<protein>
    <recommendedName>
        <fullName evidence="1">Acetyltransferase</fullName>
        <ecNumber evidence="1">2.3.1.-</ecNumber>
    </recommendedName>
</protein>
<gene>
    <name evidence="2" type="ORF">Smic_54550</name>
</gene>
<comment type="caution">
    <text evidence="2">The sequence shown here is derived from an EMBL/GenBank/DDBJ whole genome shotgun (WGS) entry which is preliminary data.</text>
</comment>
<dbReference type="PANTHER" id="PTHR43017:SF1">
    <property type="entry name" value="ACETYLTRANSFERASE YJL218W-RELATED"/>
    <property type="match status" value="1"/>
</dbReference>
<dbReference type="InterPro" id="IPR011004">
    <property type="entry name" value="Trimer_LpxA-like_sf"/>
</dbReference>
<dbReference type="Gene3D" id="2.160.10.10">
    <property type="entry name" value="Hexapeptide repeat proteins"/>
    <property type="match status" value="1"/>
</dbReference>
<accession>A0A7J0CX90</accession>